<dbReference type="Gene3D" id="3.40.50.410">
    <property type="entry name" value="von Willebrand factor, type A domain"/>
    <property type="match status" value="1"/>
</dbReference>
<evidence type="ECO:0000256" key="2">
    <source>
        <dbReference type="SAM" id="Phobius"/>
    </source>
</evidence>
<keyword evidence="2" id="KW-0812">Transmembrane</keyword>
<comment type="caution">
    <text evidence="3">The sequence shown here is derived from an EMBL/GenBank/DDBJ whole genome shotgun (WGS) entry which is preliminary data.</text>
</comment>
<dbReference type="SMART" id="SM00028">
    <property type="entry name" value="TPR"/>
    <property type="match status" value="1"/>
</dbReference>
<evidence type="ECO:0000313" key="3">
    <source>
        <dbReference type="EMBL" id="MBC9207449.1"/>
    </source>
</evidence>
<dbReference type="SUPFAM" id="SSF53300">
    <property type="entry name" value="vWA-like"/>
    <property type="match status" value="1"/>
</dbReference>
<evidence type="ECO:0000313" key="4">
    <source>
        <dbReference type="Proteomes" id="UP000626026"/>
    </source>
</evidence>
<sequence length="507" mass="54145">MHEAWAQAHLLRPWWLLLLLPAGVGFWWTRRRGQDQGGWRGVVDPALLPFLLAVKGRAPWLRPAPCLMAALALAALALSGPTWRREPGPEVADRAPMMVAIDASRAAEPRLAAARRKVRDLVGLRGDGRTGLLAYAATAHLVLPPTADPGLLAIYLDALSPAVMPQDGNDPVAALAEALRQLDRQDGAGTVVLVTGRIPAGLGEAFGHAAASSRHAVLVLPPGAVAEGALDGARGATVVPATPDTADVQAVMARAQRHFAVAPSDDPRLRWRDAGYWLALPLLPLALLWSRRGFLLLLVAMALAPPALAQAPRSGTGWAGRLLLTPDQRGRIAFEHGDYAAAMALFSDPMWRGVAAYRAGDHARAIAEFSALDTPEAWFDRGNAHLLQPHEWAEAVAAYDRALALRPDFPAASTNRAIAAAFVAYQAALDAERARQSSNRMNEKADDTVIDSNAPRPPDRPPGDAPPQAEDGLSDAQITSLWMRRVGGSPADFLRMRFARQGGPANP</sequence>
<feature type="region of interest" description="Disordered" evidence="1">
    <location>
        <begin position="435"/>
        <end position="477"/>
    </location>
</feature>
<name>A0ABR7RLQ8_9PROT</name>
<dbReference type="EMBL" id="JACTVA010000017">
    <property type="protein sequence ID" value="MBC9207449.1"/>
    <property type="molecule type" value="Genomic_DNA"/>
</dbReference>
<accession>A0ABR7RLQ8</accession>
<feature type="compositionally biased region" description="Basic and acidic residues" evidence="1">
    <location>
        <begin position="435"/>
        <end position="447"/>
    </location>
</feature>
<proteinExistence type="predicted"/>
<dbReference type="RefSeq" id="WP_187784615.1">
    <property type="nucleotide sequence ID" value="NZ_JACTVA010000017.1"/>
</dbReference>
<dbReference type="InterPro" id="IPR019734">
    <property type="entry name" value="TPR_rpt"/>
</dbReference>
<reference evidence="3 4" key="1">
    <citation type="journal article" date="2013" name="Int. J. Syst. Evol. Microbiol.">
        <title>Roseomonas aerophila sp. nov., isolated from air.</title>
        <authorList>
            <person name="Kim S.J."/>
            <person name="Weon H.Y."/>
            <person name="Ahn J.H."/>
            <person name="Hong S.B."/>
            <person name="Seok S.J."/>
            <person name="Whang K.S."/>
            <person name="Kwon S.W."/>
        </authorList>
    </citation>
    <scope>NUCLEOTIDE SEQUENCE [LARGE SCALE GENOMIC DNA]</scope>
    <source>
        <strain evidence="3 4">NBRC 108923</strain>
    </source>
</reference>
<dbReference type="Proteomes" id="UP000626026">
    <property type="component" value="Unassembled WGS sequence"/>
</dbReference>
<protein>
    <submittedName>
        <fullName evidence="3">VWA domain-containing protein</fullName>
    </submittedName>
</protein>
<keyword evidence="2" id="KW-0472">Membrane</keyword>
<feature type="transmembrane region" description="Helical" evidence="2">
    <location>
        <begin position="12"/>
        <end position="30"/>
    </location>
</feature>
<dbReference type="SUPFAM" id="SSF48452">
    <property type="entry name" value="TPR-like"/>
    <property type="match status" value="1"/>
</dbReference>
<dbReference type="InterPro" id="IPR011990">
    <property type="entry name" value="TPR-like_helical_dom_sf"/>
</dbReference>
<dbReference type="InterPro" id="IPR036465">
    <property type="entry name" value="vWFA_dom_sf"/>
</dbReference>
<gene>
    <name evidence="3" type="ORF">IBL26_11445</name>
</gene>
<dbReference type="InterPro" id="IPR050768">
    <property type="entry name" value="UPF0353/GerABKA_families"/>
</dbReference>
<organism evidence="3 4">
    <name type="scientific">Teichococcus aerophilus</name>
    <dbReference type="NCBI Taxonomy" id="1224513"/>
    <lineage>
        <taxon>Bacteria</taxon>
        <taxon>Pseudomonadati</taxon>
        <taxon>Pseudomonadota</taxon>
        <taxon>Alphaproteobacteria</taxon>
        <taxon>Acetobacterales</taxon>
        <taxon>Roseomonadaceae</taxon>
        <taxon>Roseomonas</taxon>
    </lineage>
</organism>
<dbReference type="Gene3D" id="1.25.40.10">
    <property type="entry name" value="Tetratricopeptide repeat domain"/>
    <property type="match status" value="1"/>
</dbReference>
<dbReference type="PANTHER" id="PTHR22550:SF14">
    <property type="entry name" value="VWFA DOMAIN-CONTAINING PROTEIN"/>
    <property type="match status" value="1"/>
</dbReference>
<dbReference type="PANTHER" id="PTHR22550">
    <property type="entry name" value="SPORE GERMINATION PROTEIN"/>
    <property type="match status" value="1"/>
</dbReference>
<keyword evidence="2" id="KW-1133">Transmembrane helix</keyword>
<keyword evidence="4" id="KW-1185">Reference proteome</keyword>
<evidence type="ECO:0000256" key="1">
    <source>
        <dbReference type="SAM" id="MobiDB-lite"/>
    </source>
</evidence>